<organism evidence="6 7">
    <name type="scientific">Kalanchoe fedtschenkoi</name>
    <name type="common">Lavender scallops</name>
    <name type="synonym">South American air plant</name>
    <dbReference type="NCBI Taxonomy" id="63787"/>
    <lineage>
        <taxon>Eukaryota</taxon>
        <taxon>Viridiplantae</taxon>
        <taxon>Streptophyta</taxon>
        <taxon>Embryophyta</taxon>
        <taxon>Tracheophyta</taxon>
        <taxon>Spermatophyta</taxon>
        <taxon>Magnoliopsida</taxon>
        <taxon>eudicotyledons</taxon>
        <taxon>Gunneridae</taxon>
        <taxon>Pentapetalae</taxon>
        <taxon>Saxifragales</taxon>
        <taxon>Crassulaceae</taxon>
        <taxon>Kalanchoe</taxon>
    </lineage>
</organism>
<dbReference type="SUPFAM" id="SSF50249">
    <property type="entry name" value="Nucleic acid-binding proteins"/>
    <property type="match status" value="1"/>
</dbReference>
<dbReference type="EnsemblPlants" id="Kaladp0095s0809.1.v1.1">
    <property type="protein sequence ID" value="Kaladp0095s0809.1.v1.1"/>
    <property type="gene ID" value="Kaladp0095s0809.v1.1"/>
</dbReference>
<dbReference type="PANTHER" id="PTHR14513:SF0">
    <property type="entry name" value="PROTECTION OF TELOMERES PROTEIN 1"/>
    <property type="match status" value="1"/>
</dbReference>
<keyword evidence="7" id="KW-1185">Reference proteome</keyword>
<keyword evidence="3" id="KW-0779">Telomere</keyword>
<dbReference type="Pfam" id="PF02765">
    <property type="entry name" value="POT1"/>
    <property type="match status" value="1"/>
</dbReference>
<protein>
    <recommendedName>
        <fullName evidence="5">Telomeric single stranded DNA binding POT1/Cdc13 domain-containing protein</fullName>
    </recommendedName>
</protein>
<dbReference type="PANTHER" id="PTHR14513">
    <property type="entry name" value="PROTECTION OF TELOMERES 1"/>
    <property type="match status" value="1"/>
</dbReference>
<evidence type="ECO:0000259" key="5">
    <source>
        <dbReference type="SMART" id="SM00976"/>
    </source>
</evidence>
<dbReference type="Gramene" id="Kaladp0095s0809.1.v1.1">
    <property type="protein sequence ID" value="Kaladp0095s0809.1.v1.1"/>
    <property type="gene ID" value="Kaladp0095s0809.v1.1"/>
</dbReference>
<dbReference type="GO" id="GO:0098505">
    <property type="term" value="F:G-rich strand telomeric DNA binding"/>
    <property type="evidence" value="ECO:0007669"/>
    <property type="project" value="TreeGrafter"/>
</dbReference>
<accession>A0A7N0V424</accession>
<dbReference type="Gene3D" id="2.40.50.140">
    <property type="entry name" value="Nucleic acid-binding proteins"/>
    <property type="match status" value="1"/>
</dbReference>
<sequence>MEDEDDYRFLRIADAMSSIGQNISLIGIVADAWPPKKSTYSDFVCTLIVVDESFHKAGLTVNVYGDSEDALPSVKSVGDIVIFTHIKMQRAHFAFFRKRFSSFALYEGNHGIDFTPYQVSANFHPTDRDKKFVAKLRKSIVTSGVVSDLKKPLLMKETREAERCTMICKVLHIQTLPKDERCVFVWDGTDASPLCINNKLEEEICHPLPLHLETFALPIDTMRTFPPVGTILRMVPSKGVRDMEMNSLVCDKWFKLADIILEVHAGLWQAVVMPFTRLLSMSNEDPLVIKREECYNDRVSNSWGHMPFWCFPTPSLVTDIEPQPLPVASLREILTYRSVTAKFKCVVRVVALLPWCVADFRNADGIYRLRLTLEDATARIHAFVYAEDGEQMFGKNPSSVELKEMRNKFLGIKVDEAGNELVNIPRNPPWIECYIKSYYLDKKDPWVSRRYRMYGSEFKELVPVIH</sequence>
<comment type="subcellular location">
    <subcellularLocation>
        <location evidence="1">Chromosome</location>
        <location evidence="1">Telomere</location>
    </subcellularLocation>
</comment>
<keyword evidence="4" id="KW-0238">DNA-binding</keyword>
<dbReference type="GO" id="GO:0016233">
    <property type="term" value="P:telomere capping"/>
    <property type="evidence" value="ECO:0007669"/>
    <property type="project" value="TreeGrafter"/>
</dbReference>
<evidence type="ECO:0000313" key="6">
    <source>
        <dbReference type="EnsemblPlants" id="Kaladp0095s0809.1.v1.1"/>
    </source>
</evidence>
<feature type="domain" description="Telomeric single stranded DNA binding POT1/Cdc13" evidence="5">
    <location>
        <begin position="9"/>
        <end position="141"/>
    </location>
</feature>
<proteinExistence type="predicted"/>
<dbReference type="OMA" id="IHAFLYA"/>
<dbReference type="InterPro" id="IPR011564">
    <property type="entry name" value="Telomer_end-bd_POT1/Cdc13"/>
</dbReference>
<dbReference type="Proteomes" id="UP000594263">
    <property type="component" value="Unplaced"/>
</dbReference>
<dbReference type="InterPro" id="IPR028389">
    <property type="entry name" value="POT1"/>
</dbReference>
<name>A0A7N0V424_KALFE</name>
<dbReference type="GO" id="GO:0032210">
    <property type="term" value="P:regulation of telomere maintenance via telomerase"/>
    <property type="evidence" value="ECO:0007669"/>
    <property type="project" value="TreeGrafter"/>
</dbReference>
<keyword evidence="2" id="KW-0158">Chromosome</keyword>
<dbReference type="InterPro" id="IPR057620">
    <property type="entry name" value="POT1A/B-like_OB"/>
</dbReference>
<evidence type="ECO:0000256" key="1">
    <source>
        <dbReference type="ARBA" id="ARBA00004574"/>
    </source>
</evidence>
<dbReference type="CDD" id="cd04497">
    <property type="entry name" value="hPOT1_OB1_like"/>
    <property type="match status" value="1"/>
</dbReference>
<dbReference type="Pfam" id="PF25507">
    <property type="entry name" value="OB_POT1A"/>
    <property type="match status" value="1"/>
</dbReference>
<evidence type="ECO:0000313" key="7">
    <source>
        <dbReference type="Proteomes" id="UP000594263"/>
    </source>
</evidence>
<dbReference type="GO" id="GO:0010521">
    <property type="term" value="F:telomerase inhibitor activity"/>
    <property type="evidence" value="ECO:0007669"/>
    <property type="project" value="TreeGrafter"/>
</dbReference>
<reference evidence="6" key="1">
    <citation type="submission" date="2021-01" db="UniProtKB">
        <authorList>
            <consortium name="EnsemblPlants"/>
        </authorList>
    </citation>
    <scope>IDENTIFICATION</scope>
</reference>
<dbReference type="GO" id="GO:0000783">
    <property type="term" value="C:nuclear telomere cap complex"/>
    <property type="evidence" value="ECO:0007669"/>
    <property type="project" value="TreeGrafter"/>
</dbReference>
<evidence type="ECO:0000256" key="4">
    <source>
        <dbReference type="ARBA" id="ARBA00023125"/>
    </source>
</evidence>
<dbReference type="SMART" id="SM00976">
    <property type="entry name" value="Telo_bind"/>
    <property type="match status" value="1"/>
</dbReference>
<evidence type="ECO:0000256" key="2">
    <source>
        <dbReference type="ARBA" id="ARBA00022454"/>
    </source>
</evidence>
<dbReference type="InterPro" id="IPR012340">
    <property type="entry name" value="NA-bd_OB-fold"/>
</dbReference>
<evidence type="ECO:0000256" key="3">
    <source>
        <dbReference type="ARBA" id="ARBA00022895"/>
    </source>
</evidence>
<dbReference type="AlphaFoldDB" id="A0A7N0V424"/>